<evidence type="ECO:0000256" key="1">
    <source>
        <dbReference type="SAM" id="SignalP"/>
    </source>
</evidence>
<feature type="chain" id="PRO_5040935848" evidence="1">
    <location>
        <begin position="22"/>
        <end position="237"/>
    </location>
</feature>
<evidence type="ECO:0000313" key="3">
    <source>
        <dbReference type="Proteomes" id="UP001139450"/>
    </source>
</evidence>
<dbReference type="RefSeq" id="WP_245128597.1">
    <property type="nucleotide sequence ID" value="NZ_JALJEJ010000001.1"/>
</dbReference>
<accession>A0A9X2B7N3</accession>
<dbReference type="AlphaFoldDB" id="A0A9X2B7N3"/>
<gene>
    <name evidence="2" type="ORF">MUY27_03555</name>
</gene>
<evidence type="ECO:0000313" key="2">
    <source>
        <dbReference type="EMBL" id="MCJ8208769.1"/>
    </source>
</evidence>
<keyword evidence="3" id="KW-1185">Reference proteome</keyword>
<keyword evidence="1" id="KW-0732">Signal</keyword>
<sequence>MRFRIGVALLLAFFCIKSSFAQVNEFSGWGAWFHNQKFSQHWGAVLDIQMRSADEFKYLKHPLLRPGVSYYFANNKFATIGYLFTGTHRKTATESTFRTEHRTWEQFIYNHKIKAAPMMHRFRLEQRYVGSLGNSEAYFAQRFRYFARAVVPFNNPKPEFVKGPFLGLQNEVFLNVQNKDKVNKSTFDQNRAYLSVGYRLSKMIDVETGYLNQYINQVETNTMNHVIQLALYTRFGK</sequence>
<protein>
    <submittedName>
        <fullName evidence="2">DUF2490 domain-containing protein</fullName>
    </submittedName>
</protein>
<dbReference type="EMBL" id="JALJEJ010000001">
    <property type="protein sequence ID" value="MCJ8208769.1"/>
    <property type="molecule type" value="Genomic_DNA"/>
</dbReference>
<dbReference type="Proteomes" id="UP001139450">
    <property type="component" value="Unassembled WGS sequence"/>
</dbReference>
<dbReference type="Pfam" id="PF10677">
    <property type="entry name" value="DUF2490"/>
    <property type="match status" value="1"/>
</dbReference>
<organism evidence="2 3">
    <name type="scientific">Mucilaginibacter straminoryzae</name>
    <dbReference type="NCBI Taxonomy" id="2932774"/>
    <lineage>
        <taxon>Bacteria</taxon>
        <taxon>Pseudomonadati</taxon>
        <taxon>Bacteroidota</taxon>
        <taxon>Sphingobacteriia</taxon>
        <taxon>Sphingobacteriales</taxon>
        <taxon>Sphingobacteriaceae</taxon>
        <taxon>Mucilaginibacter</taxon>
    </lineage>
</organism>
<name>A0A9X2B7N3_9SPHI</name>
<comment type="caution">
    <text evidence="2">The sequence shown here is derived from an EMBL/GenBank/DDBJ whole genome shotgun (WGS) entry which is preliminary data.</text>
</comment>
<reference evidence="2" key="1">
    <citation type="submission" date="2022-04" db="EMBL/GenBank/DDBJ databases">
        <title>Mucilaginibacter sp. RS28 isolated from freshwater.</title>
        <authorList>
            <person name="Ko S.-R."/>
        </authorList>
    </citation>
    <scope>NUCLEOTIDE SEQUENCE</scope>
    <source>
        <strain evidence="2">RS28</strain>
    </source>
</reference>
<feature type="signal peptide" evidence="1">
    <location>
        <begin position="1"/>
        <end position="21"/>
    </location>
</feature>
<proteinExistence type="predicted"/>
<dbReference type="InterPro" id="IPR019619">
    <property type="entry name" value="DUF2490"/>
</dbReference>